<dbReference type="STRING" id="338966.Ppro_1819"/>
<evidence type="ECO:0000313" key="1">
    <source>
        <dbReference type="EMBL" id="ABK99431.1"/>
    </source>
</evidence>
<protein>
    <submittedName>
        <fullName evidence="1">Uncharacterized protein</fullName>
    </submittedName>
</protein>
<name>A1AQ11_PELPD</name>
<dbReference type="EMBL" id="CP000482">
    <property type="protein sequence ID" value="ABK99431.1"/>
    <property type="molecule type" value="Genomic_DNA"/>
</dbReference>
<proteinExistence type="predicted"/>
<dbReference type="Proteomes" id="UP000006732">
    <property type="component" value="Chromosome"/>
</dbReference>
<dbReference type="KEGG" id="ppd:Ppro_1819"/>
<reference evidence="1 2" key="1">
    <citation type="submission" date="2006-10" db="EMBL/GenBank/DDBJ databases">
        <title>Complete sequence of chromosome of Pelobacter propionicus DSM 2379.</title>
        <authorList>
            <consortium name="US DOE Joint Genome Institute"/>
            <person name="Copeland A."/>
            <person name="Lucas S."/>
            <person name="Lapidus A."/>
            <person name="Barry K."/>
            <person name="Detter J.C."/>
            <person name="Glavina del Rio T."/>
            <person name="Hammon N."/>
            <person name="Israni S."/>
            <person name="Dalin E."/>
            <person name="Tice H."/>
            <person name="Pitluck S."/>
            <person name="Saunders E."/>
            <person name="Brettin T."/>
            <person name="Bruce D."/>
            <person name="Han C."/>
            <person name="Tapia R."/>
            <person name="Schmutz J."/>
            <person name="Larimer F."/>
            <person name="Land M."/>
            <person name="Hauser L."/>
            <person name="Kyrpides N."/>
            <person name="Kim E."/>
            <person name="Lovley D."/>
            <person name="Richardson P."/>
        </authorList>
    </citation>
    <scope>NUCLEOTIDE SEQUENCE [LARGE SCALE GENOMIC DNA]</scope>
    <source>
        <strain evidence="2">DSM 2379 / NBRC 103807 / OttBd1</strain>
    </source>
</reference>
<dbReference type="RefSeq" id="WP_011735708.1">
    <property type="nucleotide sequence ID" value="NC_008609.1"/>
</dbReference>
<organism evidence="1 2">
    <name type="scientific">Pelobacter propionicus (strain DSM 2379 / NBRC 103807 / OttBd1)</name>
    <dbReference type="NCBI Taxonomy" id="338966"/>
    <lineage>
        <taxon>Bacteria</taxon>
        <taxon>Pseudomonadati</taxon>
        <taxon>Thermodesulfobacteriota</taxon>
        <taxon>Desulfuromonadia</taxon>
        <taxon>Desulfuromonadales</taxon>
        <taxon>Desulfuromonadaceae</taxon>
        <taxon>Pelobacter</taxon>
    </lineage>
</organism>
<accession>A1AQ11</accession>
<dbReference type="HOGENOM" id="CLU_146747_1_0_7"/>
<gene>
    <name evidence="1" type="ordered locus">Ppro_1819</name>
</gene>
<dbReference type="OrthoDB" id="9809850at2"/>
<dbReference type="AlphaFoldDB" id="A1AQ11"/>
<sequence length="96" mass="10558">MFDPKSRYAGLSNIHLTDSRGREVEVVPPAPQPLQVLAGIHVRRQGERPDHLAARYLADPAGYWRLAEINDAMTAEVLTELRELAIPARTRGGSGS</sequence>
<evidence type="ECO:0000313" key="2">
    <source>
        <dbReference type="Proteomes" id="UP000006732"/>
    </source>
</evidence>
<keyword evidence="2" id="KW-1185">Reference proteome</keyword>
<dbReference type="eggNOG" id="ENOG50345K4">
    <property type="taxonomic scope" value="Bacteria"/>
</dbReference>